<sequence>MQAHTYRYVDYSPVLLSAGTIKCEKNNRYNKEAISFAMQLVHRYCIDDKANSAVTEVYILEGPNSVGVRIPVTFVFVSYRES</sequence>
<organism evidence="1 2">
    <name type="scientific">Dreissena polymorpha</name>
    <name type="common">Zebra mussel</name>
    <name type="synonym">Mytilus polymorpha</name>
    <dbReference type="NCBI Taxonomy" id="45954"/>
    <lineage>
        <taxon>Eukaryota</taxon>
        <taxon>Metazoa</taxon>
        <taxon>Spiralia</taxon>
        <taxon>Lophotrochozoa</taxon>
        <taxon>Mollusca</taxon>
        <taxon>Bivalvia</taxon>
        <taxon>Autobranchia</taxon>
        <taxon>Heteroconchia</taxon>
        <taxon>Euheterodonta</taxon>
        <taxon>Imparidentia</taxon>
        <taxon>Neoheterodontei</taxon>
        <taxon>Myida</taxon>
        <taxon>Dreissenoidea</taxon>
        <taxon>Dreissenidae</taxon>
        <taxon>Dreissena</taxon>
    </lineage>
</organism>
<reference evidence="1" key="2">
    <citation type="submission" date="2020-11" db="EMBL/GenBank/DDBJ databases">
        <authorList>
            <person name="McCartney M.A."/>
            <person name="Auch B."/>
            <person name="Kono T."/>
            <person name="Mallez S."/>
            <person name="Becker A."/>
            <person name="Gohl D.M."/>
            <person name="Silverstein K.A.T."/>
            <person name="Koren S."/>
            <person name="Bechman K.B."/>
            <person name="Herman A."/>
            <person name="Abrahante J.E."/>
            <person name="Garbe J."/>
        </authorList>
    </citation>
    <scope>NUCLEOTIDE SEQUENCE</scope>
    <source>
        <strain evidence="1">Duluth1</strain>
        <tissue evidence="1">Whole animal</tissue>
    </source>
</reference>
<gene>
    <name evidence="1" type="ORF">DPMN_132071</name>
</gene>
<accession>A0A9D4FV79</accession>
<keyword evidence="2" id="KW-1185">Reference proteome</keyword>
<evidence type="ECO:0000313" key="2">
    <source>
        <dbReference type="Proteomes" id="UP000828390"/>
    </source>
</evidence>
<evidence type="ECO:0000313" key="1">
    <source>
        <dbReference type="EMBL" id="KAH3803803.1"/>
    </source>
</evidence>
<dbReference type="Proteomes" id="UP000828390">
    <property type="component" value="Unassembled WGS sequence"/>
</dbReference>
<dbReference type="EMBL" id="JAIWYP010000006">
    <property type="protein sequence ID" value="KAH3803803.1"/>
    <property type="molecule type" value="Genomic_DNA"/>
</dbReference>
<proteinExistence type="predicted"/>
<name>A0A9D4FV79_DREPO</name>
<reference evidence="1" key="1">
    <citation type="journal article" date="2019" name="bioRxiv">
        <title>The Genome of the Zebra Mussel, Dreissena polymorpha: A Resource for Invasive Species Research.</title>
        <authorList>
            <person name="McCartney M.A."/>
            <person name="Auch B."/>
            <person name="Kono T."/>
            <person name="Mallez S."/>
            <person name="Zhang Y."/>
            <person name="Obille A."/>
            <person name="Becker A."/>
            <person name="Abrahante J.E."/>
            <person name="Garbe J."/>
            <person name="Badalamenti J.P."/>
            <person name="Herman A."/>
            <person name="Mangelson H."/>
            <person name="Liachko I."/>
            <person name="Sullivan S."/>
            <person name="Sone E.D."/>
            <person name="Koren S."/>
            <person name="Silverstein K.A.T."/>
            <person name="Beckman K.B."/>
            <person name="Gohl D.M."/>
        </authorList>
    </citation>
    <scope>NUCLEOTIDE SEQUENCE</scope>
    <source>
        <strain evidence="1">Duluth1</strain>
        <tissue evidence="1">Whole animal</tissue>
    </source>
</reference>
<protein>
    <submittedName>
        <fullName evidence="1">Uncharacterized protein</fullName>
    </submittedName>
</protein>
<dbReference type="AlphaFoldDB" id="A0A9D4FV79"/>
<comment type="caution">
    <text evidence="1">The sequence shown here is derived from an EMBL/GenBank/DDBJ whole genome shotgun (WGS) entry which is preliminary data.</text>
</comment>